<dbReference type="SUPFAM" id="SSF51735">
    <property type="entry name" value="NAD(P)-binding Rossmann-fold domains"/>
    <property type="match status" value="1"/>
</dbReference>
<organism evidence="2 3">
    <name type="scientific">Agrocybe pediades</name>
    <dbReference type="NCBI Taxonomy" id="84607"/>
    <lineage>
        <taxon>Eukaryota</taxon>
        <taxon>Fungi</taxon>
        <taxon>Dikarya</taxon>
        <taxon>Basidiomycota</taxon>
        <taxon>Agaricomycotina</taxon>
        <taxon>Agaricomycetes</taxon>
        <taxon>Agaricomycetidae</taxon>
        <taxon>Agaricales</taxon>
        <taxon>Agaricineae</taxon>
        <taxon>Strophariaceae</taxon>
        <taxon>Agrocybe</taxon>
    </lineage>
</organism>
<dbReference type="Pfam" id="PF08240">
    <property type="entry name" value="ADH_N"/>
    <property type="match status" value="1"/>
</dbReference>
<dbReference type="InterPro" id="IPR047122">
    <property type="entry name" value="Trans-enoyl_RdTase-like"/>
</dbReference>
<reference evidence="2 3" key="1">
    <citation type="submission" date="2019-12" db="EMBL/GenBank/DDBJ databases">
        <authorList>
            <person name="Floudas D."/>
            <person name="Bentzer J."/>
            <person name="Ahren D."/>
            <person name="Johansson T."/>
            <person name="Persson P."/>
            <person name="Tunlid A."/>
        </authorList>
    </citation>
    <scope>NUCLEOTIDE SEQUENCE [LARGE SCALE GENOMIC DNA]</scope>
    <source>
        <strain evidence="2 3">CBS 102.39</strain>
    </source>
</reference>
<gene>
    <name evidence="2" type="ORF">D9613_007409</name>
</gene>
<dbReference type="GO" id="GO:0016651">
    <property type="term" value="F:oxidoreductase activity, acting on NAD(P)H"/>
    <property type="evidence" value="ECO:0007669"/>
    <property type="project" value="InterPro"/>
</dbReference>
<sequence>MLPTTQKALVLEQKYADLVLKDDVEVYEPGRGEILVKIHATSLNPVDWKIQKKELGMFEEKFPFILGTDIAGEVVKLGEGVLEFKVGDRVFCQGRFENAWSGFQQYALLAASATARIPESWTYEQAAALPVVLSAAYNAFYNVVPHGLGLTPPLTEEKEGVYSRTPIVILGGASSVGQIALQLAKLSGFSPIITTASSKHTDNLKRLGATYILDRNLSGRELKAEIDKITGGKPIKYAFDSISSAATQQVGVEILSPSGTLATVLPVVVDVPEDKNTVSTLGIFSHSPQHLGLLETLYHDKITGWLERGVIKSNEIEILPNGLLGIPDGMARMEADQVSGRKLVARPQETP</sequence>
<evidence type="ECO:0000313" key="2">
    <source>
        <dbReference type="EMBL" id="KAF4613622.1"/>
    </source>
</evidence>
<feature type="domain" description="Enoyl reductase (ER)" evidence="1">
    <location>
        <begin position="16"/>
        <end position="344"/>
    </location>
</feature>
<dbReference type="PANTHER" id="PTHR45348">
    <property type="entry name" value="HYPOTHETICAL OXIDOREDUCTASE (EUROFUNG)"/>
    <property type="match status" value="1"/>
</dbReference>
<dbReference type="CDD" id="cd08249">
    <property type="entry name" value="enoyl_reductase_like"/>
    <property type="match status" value="1"/>
</dbReference>
<dbReference type="InterPro" id="IPR013149">
    <property type="entry name" value="ADH-like_C"/>
</dbReference>
<name>A0A8H4QM21_9AGAR</name>
<protein>
    <recommendedName>
        <fullName evidence="1">Enoyl reductase (ER) domain-containing protein</fullName>
    </recommendedName>
</protein>
<dbReference type="InterPro" id="IPR011032">
    <property type="entry name" value="GroES-like_sf"/>
</dbReference>
<dbReference type="InterPro" id="IPR020843">
    <property type="entry name" value="ER"/>
</dbReference>
<dbReference type="EMBL" id="JAACJL010000045">
    <property type="protein sequence ID" value="KAF4613622.1"/>
    <property type="molecule type" value="Genomic_DNA"/>
</dbReference>
<accession>A0A8H4QM21</accession>
<dbReference type="Gene3D" id="3.40.50.720">
    <property type="entry name" value="NAD(P)-binding Rossmann-like Domain"/>
    <property type="match status" value="1"/>
</dbReference>
<comment type="caution">
    <text evidence="2">The sequence shown here is derived from an EMBL/GenBank/DDBJ whole genome shotgun (WGS) entry which is preliminary data.</text>
</comment>
<dbReference type="Gene3D" id="3.90.180.10">
    <property type="entry name" value="Medium-chain alcohol dehydrogenases, catalytic domain"/>
    <property type="match status" value="1"/>
</dbReference>
<dbReference type="InterPro" id="IPR013154">
    <property type="entry name" value="ADH-like_N"/>
</dbReference>
<evidence type="ECO:0000313" key="3">
    <source>
        <dbReference type="Proteomes" id="UP000521872"/>
    </source>
</evidence>
<dbReference type="Pfam" id="PF00107">
    <property type="entry name" value="ADH_zinc_N"/>
    <property type="match status" value="1"/>
</dbReference>
<proteinExistence type="predicted"/>
<dbReference type="Proteomes" id="UP000521872">
    <property type="component" value="Unassembled WGS sequence"/>
</dbReference>
<dbReference type="SMART" id="SM00829">
    <property type="entry name" value="PKS_ER"/>
    <property type="match status" value="1"/>
</dbReference>
<evidence type="ECO:0000259" key="1">
    <source>
        <dbReference type="SMART" id="SM00829"/>
    </source>
</evidence>
<dbReference type="InterPro" id="IPR036291">
    <property type="entry name" value="NAD(P)-bd_dom_sf"/>
</dbReference>
<dbReference type="AlphaFoldDB" id="A0A8H4QM21"/>
<keyword evidence="3" id="KW-1185">Reference proteome</keyword>
<dbReference type="PANTHER" id="PTHR45348:SF2">
    <property type="entry name" value="ZINC-TYPE ALCOHOL DEHYDROGENASE-LIKE PROTEIN C2E1P3.01"/>
    <property type="match status" value="1"/>
</dbReference>
<dbReference type="SUPFAM" id="SSF50129">
    <property type="entry name" value="GroES-like"/>
    <property type="match status" value="1"/>
</dbReference>